<dbReference type="AlphaFoldDB" id="A0A3E0G5T9"/>
<evidence type="ECO:0000256" key="1">
    <source>
        <dbReference type="SAM" id="MobiDB-lite"/>
    </source>
</evidence>
<comment type="caution">
    <text evidence="2">The sequence shown here is derived from an EMBL/GenBank/DDBJ whole genome shotgun (WGS) entry which is preliminary data.</text>
</comment>
<feature type="compositionally biased region" description="Polar residues" evidence="1">
    <location>
        <begin position="1"/>
        <end position="14"/>
    </location>
</feature>
<evidence type="ECO:0000313" key="2">
    <source>
        <dbReference type="EMBL" id="REH17958.1"/>
    </source>
</evidence>
<dbReference type="EMBL" id="QUNO01000040">
    <property type="protein sequence ID" value="REH17958.1"/>
    <property type="molecule type" value="Genomic_DNA"/>
</dbReference>
<name>A0A3E0G5T9_9PSEU</name>
<feature type="region of interest" description="Disordered" evidence="1">
    <location>
        <begin position="1"/>
        <end position="25"/>
    </location>
</feature>
<protein>
    <submittedName>
        <fullName evidence="2">Uncharacterized protein</fullName>
    </submittedName>
</protein>
<keyword evidence="3" id="KW-1185">Reference proteome</keyword>
<proteinExistence type="predicted"/>
<accession>A0A3E0G5T9</accession>
<sequence length="99" mass="11077">MSGTTSRYSNIRSNRATDDRSSTDTCKSWPIGKYRRVCSVVNATTVPAETSVPFASSRPAIRYTAAGVIDRNACTIAKKPWPIICWRTSRSASRWFSPW</sequence>
<dbReference type="Proteomes" id="UP000256269">
    <property type="component" value="Unassembled WGS sequence"/>
</dbReference>
<gene>
    <name evidence="2" type="ORF">BCF44_14038</name>
</gene>
<reference evidence="2 3" key="1">
    <citation type="submission" date="2018-08" db="EMBL/GenBank/DDBJ databases">
        <title>Genomic Encyclopedia of Archaeal and Bacterial Type Strains, Phase II (KMG-II): from individual species to whole genera.</title>
        <authorList>
            <person name="Goeker M."/>
        </authorList>
    </citation>
    <scope>NUCLEOTIDE SEQUENCE [LARGE SCALE GENOMIC DNA]</scope>
    <source>
        <strain evidence="2 3">DSM 45791</strain>
    </source>
</reference>
<organism evidence="2 3">
    <name type="scientific">Kutzneria buriramensis</name>
    <dbReference type="NCBI Taxonomy" id="1045776"/>
    <lineage>
        <taxon>Bacteria</taxon>
        <taxon>Bacillati</taxon>
        <taxon>Actinomycetota</taxon>
        <taxon>Actinomycetes</taxon>
        <taxon>Pseudonocardiales</taxon>
        <taxon>Pseudonocardiaceae</taxon>
        <taxon>Kutzneria</taxon>
    </lineage>
</organism>
<evidence type="ECO:0000313" key="3">
    <source>
        <dbReference type="Proteomes" id="UP000256269"/>
    </source>
</evidence>